<keyword evidence="1" id="KW-0732">Signal</keyword>
<evidence type="ECO:0008006" key="3">
    <source>
        <dbReference type="Google" id="ProtNLM"/>
    </source>
</evidence>
<evidence type="ECO:0000256" key="1">
    <source>
        <dbReference type="SAM" id="SignalP"/>
    </source>
</evidence>
<dbReference type="EMBL" id="CDMZ01001276">
    <property type="protein sequence ID" value="CUC09646.1"/>
    <property type="molecule type" value="Genomic_DNA"/>
</dbReference>
<reference evidence="2" key="1">
    <citation type="submission" date="2014-11" db="EMBL/GenBank/DDBJ databases">
        <title>Molecular phylogeny of cliff fern family Woodsiaceae with morphological implications.</title>
        <authorList>
            <person name="Shao Y.-Z."/>
            <person name="Wei R."/>
            <person name="Zhang X.-C."/>
        </authorList>
    </citation>
    <scope>NUCLEOTIDE SEQUENCE</scope>
</reference>
<gene>
    <name evidence="2" type="ORF">Cvel_22188.t2.CR1</name>
</gene>
<accession>A0A0K6S7T0</accession>
<dbReference type="AlphaFoldDB" id="A0A0K6S7T0"/>
<name>A0A0K6S7T0_9ALVE</name>
<feature type="chain" id="PRO_5005508226" description="Secreted protein" evidence="1">
    <location>
        <begin position="21"/>
        <end position="125"/>
    </location>
</feature>
<proteinExistence type="predicted"/>
<feature type="signal peptide" evidence="1">
    <location>
        <begin position="1"/>
        <end position="20"/>
    </location>
</feature>
<organism evidence="2">
    <name type="scientific">Chromera velia CCMP2878</name>
    <dbReference type="NCBI Taxonomy" id="1169474"/>
    <lineage>
        <taxon>Eukaryota</taxon>
        <taxon>Sar</taxon>
        <taxon>Alveolata</taxon>
        <taxon>Colpodellida</taxon>
        <taxon>Chromeraceae</taxon>
        <taxon>Chromera</taxon>
    </lineage>
</organism>
<protein>
    <recommendedName>
        <fullName evidence="3">Secreted protein</fullName>
    </recommendedName>
</protein>
<evidence type="ECO:0000313" key="2">
    <source>
        <dbReference type="EMBL" id="CUC09646.1"/>
    </source>
</evidence>
<dbReference type="VEuPathDB" id="CryptoDB:Cvel_22188"/>
<sequence length="125" mass="14277">MRSSDLFGVVVFCLCEISLTRLIMGGHTTSDTSVQFFSQLVAKVYLGSSVRGRRLPTNSSVPLSCRSDRSRVFHWQVGYSLVIVRLRSLIFASWCSPQSSRWLLEIKIRSGEREMREGERMDREG</sequence>